<comment type="caution">
    <text evidence="1">The sequence shown here is derived from an EMBL/GenBank/DDBJ whole genome shotgun (WGS) entry which is preliminary data.</text>
</comment>
<reference evidence="1" key="2">
    <citation type="submission" date="2020-09" db="EMBL/GenBank/DDBJ databases">
        <authorList>
            <person name="Sun Q."/>
            <person name="Zhou Y."/>
        </authorList>
    </citation>
    <scope>NUCLEOTIDE SEQUENCE</scope>
    <source>
        <strain evidence="1">CGMCC 1.10998</strain>
    </source>
</reference>
<dbReference type="Gene3D" id="3.40.630.30">
    <property type="match status" value="1"/>
</dbReference>
<protein>
    <submittedName>
        <fullName evidence="1">Uncharacterized protein</fullName>
    </submittedName>
</protein>
<evidence type="ECO:0000313" key="2">
    <source>
        <dbReference type="Proteomes" id="UP000637423"/>
    </source>
</evidence>
<proteinExistence type="predicted"/>
<evidence type="ECO:0000313" key="1">
    <source>
        <dbReference type="EMBL" id="GGC78397.1"/>
    </source>
</evidence>
<gene>
    <name evidence="1" type="ORF">GCM10011396_26970</name>
</gene>
<dbReference type="RefSeq" id="WP_188566531.1">
    <property type="nucleotide sequence ID" value="NZ_BMED01000002.1"/>
</dbReference>
<name>A0A916ULZ4_9BURK</name>
<reference evidence="1" key="1">
    <citation type="journal article" date="2014" name="Int. J. Syst. Evol. Microbiol.">
        <title>Complete genome sequence of Corynebacterium casei LMG S-19264T (=DSM 44701T), isolated from a smear-ripened cheese.</title>
        <authorList>
            <consortium name="US DOE Joint Genome Institute (JGI-PGF)"/>
            <person name="Walter F."/>
            <person name="Albersmeier A."/>
            <person name="Kalinowski J."/>
            <person name="Ruckert C."/>
        </authorList>
    </citation>
    <scope>NUCLEOTIDE SEQUENCE</scope>
    <source>
        <strain evidence="1">CGMCC 1.10998</strain>
    </source>
</reference>
<accession>A0A916ULZ4</accession>
<dbReference type="InterPro" id="IPR016181">
    <property type="entry name" value="Acyl_CoA_acyltransferase"/>
</dbReference>
<dbReference type="Proteomes" id="UP000637423">
    <property type="component" value="Unassembled WGS sequence"/>
</dbReference>
<keyword evidence="2" id="KW-1185">Reference proteome</keyword>
<organism evidence="1 2">
    <name type="scientific">Undibacterium terreum</name>
    <dbReference type="NCBI Taxonomy" id="1224302"/>
    <lineage>
        <taxon>Bacteria</taxon>
        <taxon>Pseudomonadati</taxon>
        <taxon>Pseudomonadota</taxon>
        <taxon>Betaproteobacteria</taxon>
        <taxon>Burkholderiales</taxon>
        <taxon>Oxalobacteraceae</taxon>
        <taxon>Undibacterium</taxon>
    </lineage>
</organism>
<dbReference type="SUPFAM" id="SSF55729">
    <property type="entry name" value="Acyl-CoA N-acyltransferases (Nat)"/>
    <property type="match status" value="1"/>
</dbReference>
<dbReference type="AlphaFoldDB" id="A0A916ULZ4"/>
<dbReference type="EMBL" id="BMED01000002">
    <property type="protein sequence ID" value="GGC78397.1"/>
    <property type="molecule type" value="Genomic_DNA"/>
</dbReference>
<sequence length="233" mass="25658">MITLQPQFNWRRLQASEAGFAHHVHLQAIADQDYGLVRPDELPHFIAHTSDAGAIIGCFYDKKAVDNTGHGMAEMIAYGVLGMNSATSTHMAQLLNIPDSVRKQFAILDGVACLPDWRGYGLHRESIQARLEYARTAHRTLIGATVSPENIVSLRGLLEAEFVVSTFAMLYGGLVRFILKKNLEAPQLCWSLEKKVDASDRTAHQEALALGLSAYACSQTSGGSWQLHYGYQA</sequence>